<dbReference type="EMBL" id="AP014961">
    <property type="protein sequence ID" value="BAS93635.1"/>
    <property type="molecule type" value="Genomic_DNA"/>
</dbReference>
<keyword evidence="3" id="KW-1185">Reference proteome</keyword>
<reference evidence="2 3" key="3">
    <citation type="journal article" date="2013" name="Rice">
        <title>Improvement of the Oryza sativa Nipponbare reference genome using next generation sequence and optical map data.</title>
        <authorList>
            <person name="Kawahara Y."/>
            <person name="de la Bastide M."/>
            <person name="Hamilton J.P."/>
            <person name="Kanamori H."/>
            <person name="McCombie W.R."/>
            <person name="Ouyang S."/>
            <person name="Schwartz D.C."/>
            <person name="Tanaka T."/>
            <person name="Wu J."/>
            <person name="Zhou S."/>
            <person name="Childs K.L."/>
            <person name="Davidson R.M."/>
            <person name="Lin H."/>
            <person name="Quesada-Ocampo L."/>
            <person name="Vaillancourt B."/>
            <person name="Sakai H."/>
            <person name="Lee S.S."/>
            <person name="Kim J."/>
            <person name="Numa H."/>
            <person name="Itoh T."/>
            <person name="Buell C.R."/>
            <person name="Matsumoto T."/>
        </authorList>
    </citation>
    <scope>NUCLEOTIDE SEQUENCE [LARGE SCALE GENOMIC DNA]</scope>
    <source>
        <strain evidence="3">cv. Nipponbare</strain>
    </source>
</reference>
<dbReference type="PaxDb" id="39947-A0A0P0WLB4"/>
<evidence type="ECO:0000313" key="2">
    <source>
        <dbReference type="EMBL" id="BAS93635.1"/>
    </source>
</evidence>
<accession>A0A0P0WLB4</accession>
<evidence type="ECO:0000256" key="1">
    <source>
        <dbReference type="SAM" id="MobiDB-lite"/>
    </source>
</evidence>
<dbReference type="Gramene" id="Os05t0365250-00">
    <property type="protein sequence ID" value="Os05t0365250-00"/>
    <property type="gene ID" value="Os05g0365250"/>
</dbReference>
<organism evidence="2 3">
    <name type="scientific">Oryza sativa subsp. japonica</name>
    <name type="common">Rice</name>
    <dbReference type="NCBI Taxonomy" id="39947"/>
    <lineage>
        <taxon>Eukaryota</taxon>
        <taxon>Viridiplantae</taxon>
        <taxon>Streptophyta</taxon>
        <taxon>Embryophyta</taxon>
        <taxon>Tracheophyta</taxon>
        <taxon>Spermatophyta</taxon>
        <taxon>Magnoliopsida</taxon>
        <taxon>Liliopsida</taxon>
        <taxon>Poales</taxon>
        <taxon>Poaceae</taxon>
        <taxon>BOP clade</taxon>
        <taxon>Oryzoideae</taxon>
        <taxon>Oryzeae</taxon>
        <taxon>Oryzinae</taxon>
        <taxon>Oryza</taxon>
        <taxon>Oryza sativa</taxon>
    </lineage>
</organism>
<dbReference type="AlphaFoldDB" id="A0A0P0WLB4"/>
<sequence length="85" mass="10041">MPLHISPSYCYDYLHNKLYNIWLNVATYSDSTTKIHWLSSNQIPGRLETNSFNKFWVFELVYSSGDPQPPKQSFHSSYCRDLSQF</sequence>
<protein>
    <submittedName>
        <fullName evidence="2">Os05g0365250 protein</fullName>
    </submittedName>
</protein>
<evidence type="ECO:0000313" key="3">
    <source>
        <dbReference type="Proteomes" id="UP000059680"/>
    </source>
</evidence>
<gene>
    <name evidence="2" type="ordered locus">Os05g0365250</name>
    <name evidence="2" type="ORF">OSNPB_050365250</name>
</gene>
<proteinExistence type="predicted"/>
<reference evidence="2 3" key="2">
    <citation type="journal article" date="2013" name="Plant Cell Physiol.">
        <title>Rice Annotation Project Database (RAP-DB): an integrative and interactive database for rice genomics.</title>
        <authorList>
            <person name="Sakai H."/>
            <person name="Lee S.S."/>
            <person name="Tanaka T."/>
            <person name="Numa H."/>
            <person name="Kim J."/>
            <person name="Kawahara Y."/>
            <person name="Wakimoto H."/>
            <person name="Yang C.C."/>
            <person name="Iwamoto M."/>
            <person name="Abe T."/>
            <person name="Yamada Y."/>
            <person name="Muto A."/>
            <person name="Inokuchi H."/>
            <person name="Ikemura T."/>
            <person name="Matsumoto T."/>
            <person name="Sasaki T."/>
            <person name="Itoh T."/>
        </authorList>
    </citation>
    <scope>NUCLEOTIDE SEQUENCE [LARGE SCALE GENOMIC DNA]</scope>
    <source>
        <strain evidence="3">cv. Nipponbare</strain>
    </source>
</reference>
<name>A0A0P0WLB4_ORYSJ</name>
<feature type="region of interest" description="Disordered" evidence="1">
    <location>
        <begin position="66"/>
        <end position="85"/>
    </location>
</feature>
<dbReference type="Proteomes" id="UP000059680">
    <property type="component" value="Chromosome 5"/>
</dbReference>
<dbReference type="InParanoid" id="A0A0P0WLB4"/>
<reference evidence="3" key="1">
    <citation type="journal article" date="2005" name="Nature">
        <title>The map-based sequence of the rice genome.</title>
        <authorList>
            <consortium name="International rice genome sequencing project (IRGSP)"/>
            <person name="Matsumoto T."/>
            <person name="Wu J."/>
            <person name="Kanamori H."/>
            <person name="Katayose Y."/>
            <person name="Fujisawa M."/>
            <person name="Namiki N."/>
            <person name="Mizuno H."/>
            <person name="Yamamoto K."/>
            <person name="Antonio B.A."/>
            <person name="Baba T."/>
            <person name="Sakata K."/>
            <person name="Nagamura Y."/>
            <person name="Aoki H."/>
            <person name="Arikawa K."/>
            <person name="Arita K."/>
            <person name="Bito T."/>
            <person name="Chiden Y."/>
            <person name="Fujitsuka N."/>
            <person name="Fukunaka R."/>
            <person name="Hamada M."/>
            <person name="Harada C."/>
            <person name="Hayashi A."/>
            <person name="Hijishita S."/>
            <person name="Honda M."/>
            <person name="Hosokawa S."/>
            <person name="Ichikawa Y."/>
            <person name="Idonuma A."/>
            <person name="Iijima M."/>
            <person name="Ikeda M."/>
            <person name="Ikeno M."/>
            <person name="Ito K."/>
            <person name="Ito S."/>
            <person name="Ito T."/>
            <person name="Ito Y."/>
            <person name="Ito Y."/>
            <person name="Iwabuchi A."/>
            <person name="Kamiya K."/>
            <person name="Karasawa W."/>
            <person name="Kurita K."/>
            <person name="Katagiri S."/>
            <person name="Kikuta A."/>
            <person name="Kobayashi H."/>
            <person name="Kobayashi N."/>
            <person name="Machita K."/>
            <person name="Maehara T."/>
            <person name="Masukawa M."/>
            <person name="Mizubayashi T."/>
            <person name="Mukai Y."/>
            <person name="Nagasaki H."/>
            <person name="Nagata Y."/>
            <person name="Naito S."/>
            <person name="Nakashima M."/>
            <person name="Nakama Y."/>
            <person name="Nakamichi Y."/>
            <person name="Nakamura M."/>
            <person name="Meguro A."/>
            <person name="Negishi M."/>
            <person name="Ohta I."/>
            <person name="Ohta T."/>
            <person name="Okamoto M."/>
            <person name="Ono N."/>
            <person name="Saji S."/>
            <person name="Sakaguchi M."/>
            <person name="Sakai K."/>
            <person name="Shibata M."/>
            <person name="Shimokawa T."/>
            <person name="Song J."/>
            <person name="Takazaki Y."/>
            <person name="Terasawa K."/>
            <person name="Tsugane M."/>
            <person name="Tsuji K."/>
            <person name="Ueda S."/>
            <person name="Waki K."/>
            <person name="Yamagata H."/>
            <person name="Yamamoto M."/>
            <person name="Yamamoto S."/>
            <person name="Yamane H."/>
            <person name="Yoshiki S."/>
            <person name="Yoshihara R."/>
            <person name="Yukawa K."/>
            <person name="Zhong H."/>
            <person name="Yano M."/>
            <person name="Yuan Q."/>
            <person name="Ouyang S."/>
            <person name="Liu J."/>
            <person name="Jones K.M."/>
            <person name="Gansberger K."/>
            <person name="Moffat K."/>
            <person name="Hill J."/>
            <person name="Bera J."/>
            <person name="Fadrosh D."/>
            <person name="Jin S."/>
            <person name="Johri S."/>
            <person name="Kim M."/>
            <person name="Overton L."/>
            <person name="Reardon M."/>
            <person name="Tsitrin T."/>
            <person name="Vuong H."/>
            <person name="Weaver B."/>
            <person name="Ciecko A."/>
            <person name="Tallon L."/>
            <person name="Jackson J."/>
            <person name="Pai G."/>
            <person name="Aken S.V."/>
            <person name="Utterback T."/>
            <person name="Reidmuller S."/>
            <person name="Feldblyum T."/>
            <person name="Hsiao J."/>
            <person name="Zismann V."/>
            <person name="Iobst S."/>
            <person name="de Vazeille A.R."/>
            <person name="Buell C.R."/>
            <person name="Ying K."/>
            <person name="Li Y."/>
            <person name="Lu T."/>
            <person name="Huang Y."/>
            <person name="Zhao Q."/>
            <person name="Feng Q."/>
            <person name="Zhang L."/>
            <person name="Zhu J."/>
            <person name="Weng Q."/>
            <person name="Mu J."/>
            <person name="Lu Y."/>
            <person name="Fan D."/>
            <person name="Liu Y."/>
            <person name="Guan J."/>
            <person name="Zhang Y."/>
            <person name="Yu S."/>
            <person name="Liu X."/>
            <person name="Zhang Y."/>
            <person name="Hong G."/>
            <person name="Han B."/>
            <person name="Choisne N."/>
            <person name="Demange N."/>
            <person name="Orjeda G."/>
            <person name="Samain S."/>
            <person name="Cattolico L."/>
            <person name="Pelletier E."/>
            <person name="Couloux A."/>
            <person name="Segurens B."/>
            <person name="Wincker P."/>
            <person name="D'Hont A."/>
            <person name="Scarpelli C."/>
            <person name="Weissenbach J."/>
            <person name="Salanoubat M."/>
            <person name="Quetier F."/>
            <person name="Yu Y."/>
            <person name="Kim H.R."/>
            <person name="Rambo T."/>
            <person name="Currie J."/>
            <person name="Collura K."/>
            <person name="Luo M."/>
            <person name="Yang T."/>
            <person name="Ammiraju J.S.S."/>
            <person name="Engler F."/>
            <person name="Soderlund C."/>
            <person name="Wing R.A."/>
            <person name="Palmer L.E."/>
            <person name="de la Bastide M."/>
            <person name="Spiegel L."/>
            <person name="Nascimento L."/>
            <person name="Zutavern T."/>
            <person name="O'Shaughnessy A."/>
            <person name="Dike S."/>
            <person name="Dedhia N."/>
            <person name="Preston R."/>
            <person name="Balija V."/>
            <person name="McCombie W.R."/>
            <person name="Chow T."/>
            <person name="Chen H."/>
            <person name="Chung M."/>
            <person name="Chen C."/>
            <person name="Shaw J."/>
            <person name="Wu H."/>
            <person name="Hsiao K."/>
            <person name="Chao Y."/>
            <person name="Chu M."/>
            <person name="Cheng C."/>
            <person name="Hour A."/>
            <person name="Lee P."/>
            <person name="Lin S."/>
            <person name="Lin Y."/>
            <person name="Liou J."/>
            <person name="Liu S."/>
            <person name="Hsing Y."/>
            <person name="Raghuvanshi S."/>
            <person name="Mohanty A."/>
            <person name="Bharti A.K."/>
            <person name="Gaur A."/>
            <person name="Gupta V."/>
            <person name="Kumar D."/>
            <person name="Ravi V."/>
            <person name="Vij S."/>
            <person name="Kapur A."/>
            <person name="Khurana P."/>
            <person name="Khurana P."/>
            <person name="Khurana J.P."/>
            <person name="Tyagi A.K."/>
            <person name="Gaikwad K."/>
            <person name="Singh A."/>
            <person name="Dalal V."/>
            <person name="Srivastava S."/>
            <person name="Dixit A."/>
            <person name="Pal A.K."/>
            <person name="Ghazi I.A."/>
            <person name="Yadav M."/>
            <person name="Pandit A."/>
            <person name="Bhargava A."/>
            <person name="Sureshbabu K."/>
            <person name="Batra K."/>
            <person name="Sharma T.R."/>
            <person name="Mohapatra T."/>
            <person name="Singh N.K."/>
            <person name="Messing J."/>
            <person name="Nelson A.B."/>
            <person name="Fuks G."/>
            <person name="Kavchok S."/>
            <person name="Keizer G."/>
            <person name="Linton E."/>
            <person name="Llaca V."/>
            <person name="Song R."/>
            <person name="Tanyolac B."/>
            <person name="Young S."/>
            <person name="Ho-Il K."/>
            <person name="Hahn J.H."/>
            <person name="Sangsakoo G."/>
            <person name="Vanavichit A."/>
            <person name="de Mattos Luiz.A.T."/>
            <person name="Zimmer P.D."/>
            <person name="Malone G."/>
            <person name="Dellagostin O."/>
            <person name="de Oliveira A.C."/>
            <person name="Bevan M."/>
            <person name="Bancroft I."/>
            <person name="Minx P."/>
            <person name="Cordum H."/>
            <person name="Wilson R."/>
            <person name="Cheng Z."/>
            <person name="Jin W."/>
            <person name="Jiang J."/>
            <person name="Leong S.A."/>
            <person name="Iwama H."/>
            <person name="Gojobori T."/>
            <person name="Itoh T."/>
            <person name="Niimura Y."/>
            <person name="Fujii Y."/>
            <person name="Habara T."/>
            <person name="Sakai H."/>
            <person name="Sato Y."/>
            <person name="Wilson G."/>
            <person name="Kumar K."/>
            <person name="McCouch S."/>
            <person name="Juretic N."/>
            <person name="Hoen D."/>
            <person name="Wright S."/>
            <person name="Bruskiewich R."/>
            <person name="Bureau T."/>
            <person name="Miyao A."/>
            <person name="Hirochika H."/>
            <person name="Nishikawa T."/>
            <person name="Kadowaki K."/>
            <person name="Sugiura M."/>
            <person name="Burr B."/>
            <person name="Sasaki T."/>
        </authorList>
    </citation>
    <scope>NUCLEOTIDE SEQUENCE [LARGE SCALE GENOMIC DNA]</scope>
    <source>
        <strain evidence="3">cv. Nipponbare</strain>
    </source>
</reference>